<comment type="subcellular location">
    <subcellularLocation>
        <location evidence="1">Cell membrane</location>
        <topology evidence="1">Multi-pass membrane protein</topology>
    </subcellularLocation>
</comment>
<keyword evidence="9" id="KW-1185">Reference proteome</keyword>
<sequence>MQTSKTPLWTKDFVIIWLSTFLLALMYFLTMTTITAYVIEHFGASQGTAGLAASLFIVGVLAARLFTGKYLDLIGRKKLLYTGLILSFLVSLFFFTIDSLNFLLLIRFVQGIVMGVAISVMQISVMNIIPVNRQGEGISYYSLSFILATAIGPFIGVYIMQMGNMSMIFIICTLLSILCILLPLFASIPNVEMTYKERNEMKGFQLTSFIDKRALPITAMTGLLALCYVGILSFLATYSMEINLMTAASYFFIVYSVCILVSRPFTGRLLDTRGDNVVMFPSFILFIVGLLVLSQAESGIALLIAGALIGLGFGNLQSATQAIAIKKVPQHRIGLATTTFWVCYDLGIGLGPFLLGMLIPFIGYRNLYVTLAIIVLACTGLYYLLHGKKNEFDKGVTQGV</sequence>
<keyword evidence="5 6" id="KW-0472">Membrane</keyword>
<dbReference type="InterPro" id="IPR052714">
    <property type="entry name" value="MFS_Exporter"/>
</dbReference>
<dbReference type="Proteomes" id="UP000193006">
    <property type="component" value="Chromosome"/>
</dbReference>
<dbReference type="GO" id="GO:0005886">
    <property type="term" value="C:plasma membrane"/>
    <property type="evidence" value="ECO:0007669"/>
    <property type="project" value="UniProtKB-SubCell"/>
</dbReference>
<feature type="transmembrane region" description="Helical" evidence="6">
    <location>
        <begin position="339"/>
        <end position="361"/>
    </location>
</feature>
<dbReference type="Gene3D" id="1.20.1250.20">
    <property type="entry name" value="MFS general substrate transporter like domains"/>
    <property type="match status" value="1"/>
</dbReference>
<dbReference type="KEGG" id="bkw:BkAM31D_08180"/>
<feature type="transmembrane region" description="Helical" evidence="6">
    <location>
        <begin position="274"/>
        <end position="293"/>
    </location>
</feature>
<reference evidence="8 9" key="1">
    <citation type="submission" date="2017-04" db="EMBL/GenBank/DDBJ databases">
        <title>Bacillus krulwichiae AM31D Genome sequencing and assembly.</title>
        <authorList>
            <person name="Krulwich T.A."/>
            <person name="Anastor L."/>
            <person name="Ehrlich R."/>
            <person name="Ehrlich G.D."/>
            <person name="Janto B."/>
        </authorList>
    </citation>
    <scope>NUCLEOTIDE SEQUENCE [LARGE SCALE GENOMIC DNA]</scope>
    <source>
        <strain evidence="8 9">AM31D</strain>
    </source>
</reference>
<dbReference type="CDD" id="cd17489">
    <property type="entry name" value="MFS_YfcJ_like"/>
    <property type="match status" value="1"/>
</dbReference>
<proteinExistence type="predicted"/>
<dbReference type="AlphaFoldDB" id="A0A1X9M8V7"/>
<feature type="transmembrane region" description="Helical" evidence="6">
    <location>
        <begin position="166"/>
        <end position="193"/>
    </location>
</feature>
<evidence type="ECO:0000256" key="5">
    <source>
        <dbReference type="ARBA" id="ARBA00023136"/>
    </source>
</evidence>
<feature type="transmembrane region" description="Helical" evidence="6">
    <location>
        <begin position="138"/>
        <end position="160"/>
    </location>
</feature>
<dbReference type="EMBL" id="CP020814">
    <property type="protein sequence ID" value="ARK29838.1"/>
    <property type="molecule type" value="Genomic_DNA"/>
</dbReference>
<name>A0A1X9M8V7_9BACI</name>
<evidence type="ECO:0000313" key="9">
    <source>
        <dbReference type="Proteomes" id="UP000193006"/>
    </source>
</evidence>
<dbReference type="PROSITE" id="PS00216">
    <property type="entry name" value="SUGAR_TRANSPORT_1"/>
    <property type="match status" value="1"/>
</dbReference>
<dbReference type="InterPro" id="IPR036259">
    <property type="entry name" value="MFS_trans_sf"/>
</dbReference>
<dbReference type="InterPro" id="IPR005829">
    <property type="entry name" value="Sugar_transporter_CS"/>
</dbReference>
<evidence type="ECO:0000256" key="3">
    <source>
        <dbReference type="ARBA" id="ARBA00022692"/>
    </source>
</evidence>
<gene>
    <name evidence="8" type="primary">ydhC</name>
    <name evidence="8" type="ORF">BkAM31D_08180</name>
</gene>
<dbReference type="RefSeq" id="WP_066152420.1">
    <property type="nucleotide sequence ID" value="NZ_CP020814.1"/>
</dbReference>
<feature type="transmembrane region" description="Helical" evidence="6">
    <location>
        <begin position="214"/>
        <end position="236"/>
    </location>
</feature>
<dbReference type="SUPFAM" id="SSF103473">
    <property type="entry name" value="MFS general substrate transporter"/>
    <property type="match status" value="1"/>
</dbReference>
<feature type="transmembrane region" description="Helical" evidence="6">
    <location>
        <begin position="12"/>
        <end position="39"/>
    </location>
</feature>
<dbReference type="PANTHER" id="PTHR23531">
    <property type="entry name" value="QUINOLENE RESISTANCE PROTEIN NORA"/>
    <property type="match status" value="1"/>
</dbReference>
<evidence type="ECO:0000259" key="7">
    <source>
        <dbReference type="PROSITE" id="PS50850"/>
    </source>
</evidence>
<organism evidence="8 9">
    <name type="scientific">Halalkalibacter krulwichiae</name>
    <dbReference type="NCBI Taxonomy" id="199441"/>
    <lineage>
        <taxon>Bacteria</taxon>
        <taxon>Bacillati</taxon>
        <taxon>Bacillota</taxon>
        <taxon>Bacilli</taxon>
        <taxon>Bacillales</taxon>
        <taxon>Bacillaceae</taxon>
        <taxon>Halalkalibacter</taxon>
    </lineage>
</organism>
<dbReference type="PANTHER" id="PTHR23531:SF2">
    <property type="entry name" value="PERMEASE"/>
    <property type="match status" value="1"/>
</dbReference>
<dbReference type="InterPro" id="IPR020846">
    <property type="entry name" value="MFS_dom"/>
</dbReference>
<dbReference type="Pfam" id="PF07690">
    <property type="entry name" value="MFS_1"/>
    <property type="match status" value="1"/>
</dbReference>
<feature type="transmembrane region" description="Helical" evidence="6">
    <location>
        <begin position="242"/>
        <end position="262"/>
    </location>
</feature>
<evidence type="ECO:0000256" key="4">
    <source>
        <dbReference type="ARBA" id="ARBA00022989"/>
    </source>
</evidence>
<keyword evidence="4 6" id="KW-1133">Transmembrane helix</keyword>
<protein>
    <submittedName>
        <fullName evidence="8">Inner membrane transport protein YdhC</fullName>
    </submittedName>
</protein>
<evidence type="ECO:0000256" key="6">
    <source>
        <dbReference type="SAM" id="Phobius"/>
    </source>
</evidence>
<feature type="transmembrane region" description="Helical" evidence="6">
    <location>
        <begin position="103"/>
        <end position="126"/>
    </location>
</feature>
<keyword evidence="3 6" id="KW-0812">Transmembrane</keyword>
<feature type="transmembrane region" description="Helical" evidence="6">
    <location>
        <begin position="367"/>
        <end position="385"/>
    </location>
</feature>
<dbReference type="GO" id="GO:0022857">
    <property type="term" value="F:transmembrane transporter activity"/>
    <property type="evidence" value="ECO:0007669"/>
    <property type="project" value="InterPro"/>
</dbReference>
<dbReference type="InterPro" id="IPR011701">
    <property type="entry name" value="MFS"/>
</dbReference>
<evidence type="ECO:0000256" key="2">
    <source>
        <dbReference type="ARBA" id="ARBA00022448"/>
    </source>
</evidence>
<accession>A0A1X9M8V7</accession>
<keyword evidence="2" id="KW-0813">Transport</keyword>
<feature type="transmembrane region" description="Helical" evidence="6">
    <location>
        <begin position="79"/>
        <end position="97"/>
    </location>
</feature>
<feature type="transmembrane region" description="Helical" evidence="6">
    <location>
        <begin position="299"/>
        <end position="318"/>
    </location>
</feature>
<dbReference type="PROSITE" id="PS50850">
    <property type="entry name" value="MFS"/>
    <property type="match status" value="1"/>
</dbReference>
<feature type="transmembrane region" description="Helical" evidence="6">
    <location>
        <begin position="45"/>
        <end position="67"/>
    </location>
</feature>
<evidence type="ECO:0000256" key="1">
    <source>
        <dbReference type="ARBA" id="ARBA00004651"/>
    </source>
</evidence>
<evidence type="ECO:0000313" key="8">
    <source>
        <dbReference type="EMBL" id="ARK29838.1"/>
    </source>
</evidence>
<feature type="domain" description="Major facilitator superfamily (MFS) profile" evidence="7">
    <location>
        <begin position="12"/>
        <end position="390"/>
    </location>
</feature>